<name>A0A1J8Q909_9AGAM</name>
<dbReference type="OrthoDB" id="3255572at2759"/>
<dbReference type="EMBL" id="LVVM01006362">
    <property type="protein sequence ID" value="OJA08228.1"/>
    <property type="molecule type" value="Genomic_DNA"/>
</dbReference>
<dbReference type="AlphaFoldDB" id="A0A1J8Q909"/>
<protein>
    <submittedName>
        <fullName evidence="1">Uncharacterized protein</fullName>
    </submittedName>
</protein>
<evidence type="ECO:0000313" key="1">
    <source>
        <dbReference type="EMBL" id="OJA08228.1"/>
    </source>
</evidence>
<reference evidence="1 2" key="1">
    <citation type="submission" date="2016-03" db="EMBL/GenBank/DDBJ databases">
        <title>Comparative genomics of the ectomycorrhizal sister species Rhizopogon vinicolor and Rhizopogon vesiculosus (Basidiomycota: Boletales) reveals a divergence of the mating type B locus.</title>
        <authorList>
            <person name="Mujic A.B."/>
            <person name="Kuo A."/>
            <person name="Tritt A."/>
            <person name="Lipzen A."/>
            <person name="Chen C."/>
            <person name="Johnson J."/>
            <person name="Sharma A."/>
            <person name="Barry K."/>
            <person name="Grigoriev I.V."/>
            <person name="Spatafora J.W."/>
        </authorList>
    </citation>
    <scope>NUCLEOTIDE SEQUENCE [LARGE SCALE GENOMIC DNA]</scope>
    <source>
        <strain evidence="1 2">AM-OR11-056</strain>
    </source>
</reference>
<keyword evidence="2" id="KW-1185">Reference proteome</keyword>
<dbReference type="STRING" id="180088.A0A1J8Q909"/>
<sequence length="55" mass="6340">MVNRWRRIFDEFGTAKKPPSPLVGRTQIITRPLMTAAEDLFSEDSDLLLDEVFTD</sequence>
<gene>
    <name evidence="1" type="ORF">AZE42_10941</name>
</gene>
<organism evidence="1 2">
    <name type="scientific">Rhizopogon vesiculosus</name>
    <dbReference type="NCBI Taxonomy" id="180088"/>
    <lineage>
        <taxon>Eukaryota</taxon>
        <taxon>Fungi</taxon>
        <taxon>Dikarya</taxon>
        <taxon>Basidiomycota</taxon>
        <taxon>Agaricomycotina</taxon>
        <taxon>Agaricomycetes</taxon>
        <taxon>Agaricomycetidae</taxon>
        <taxon>Boletales</taxon>
        <taxon>Suillineae</taxon>
        <taxon>Rhizopogonaceae</taxon>
        <taxon>Rhizopogon</taxon>
    </lineage>
</organism>
<comment type="caution">
    <text evidence="1">The sequence shown here is derived from an EMBL/GenBank/DDBJ whole genome shotgun (WGS) entry which is preliminary data.</text>
</comment>
<evidence type="ECO:0000313" key="2">
    <source>
        <dbReference type="Proteomes" id="UP000183567"/>
    </source>
</evidence>
<proteinExistence type="predicted"/>
<dbReference type="Proteomes" id="UP000183567">
    <property type="component" value="Unassembled WGS sequence"/>
</dbReference>
<accession>A0A1J8Q909</accession>